<organism evidence="1 2">
    <name type="scientific">Pontibacillus litoralis JSM 072002</name>
    <dbReference type="NCBI Taxonomy" id="1385512"/>
    <lineage>
        <taxon>Bacteria</taxon>
        <taxon>Bacillati</taxon>
        <taxon>Bacillota</taxon>
        <taxon>Bacilli</taxon>
        <taxon>Bacillales</taxon>
        <taxon>Bacillaceae</taxon>
        <taxon>Pontibacillus</taxon>
    </lineage>
</organism>
<reference evidence="1 2" key="1">
    <citation type="submission" date="2013-08" db="EMBL/GenBank/DDBJ databases">
        <authorList>
            <person name="Huang J."/>
            <person name="Wang G."/>
        </authorList>
    </citation>
    <scope>NUCLEOTIDE SEQUENCE [LARGE SCALE GENOMIC DNA]</scope>
    <source>
        <strain evidence="1 2">JSM 072002</strain>
    </source>
</reference>
<dbReference type="RefSeq" id="WP_036834023.1">
    <property type="nucleotide sequence ID" value="NZ_AVPG01000010.1"/>
</dbReference>
<comment type="caution">
    <text evidence="1">The sequence shown here is derived from an EMBL/GenBank/DDBJ whole genome shotgun (WGS) entry which is preliminary data.</text>
</comment>
<accession>A0A0A5G6Z7</accession>
<gene>
    <name evidence="1" type="ORF">N784_03300</name>
</gene>
<protein>
    <submittedName>
        <fullName evidence="1">Uncharacterized protein</fullName>
    </submittedName>
</protein>
<sequence>MKHFLLLISCIIGLGILLMVIMDKSLLADPAITESQEVAIQNIYDEEIMQTVRKSLGIDPQSIVKDDIIMNKSKAEVLAMYYEGKGMSELAEEVKQIVYDIYGYDLDQISSYLLVSDGNSFLQEVEGKSKASTSYSERVMRNVTEMLQDTNIPNDKRQYIMSLSKSEVFDLYFAANKGIEYAEEAKAVILSIYGLDLEKIAEIQDIDIAISSKGIWITRSEEDLFVMHSTINDVGLKIYPTSYFTELTGLYELPKQVRTELEEIGFYYKEDIGAYYYEDPNDIPITESFKINVVNILSNYMYNNNEQMI</sequence>
<proteinExistence type="predicted"/>
<dbReference type="OrthoDB" id="2573403at2"/>
<dbReference type="STRING" id="1385512.N784_03300"/>
<dbReference type="AlphaFoldDB" id="A0A0A5G6Z7"/>
<name>A0A0A5G6Z7_9BACI</name>
<dbReference type="eggNOG" id="ENOG5031VAP">
    <property type="taxonomic scope" value="Bacteria"/>
</dbReference>
<keyword evidence="2" id="KW-1185">Reference proteome</keyword>
<dbReference type="EMBL" id="AVPG01000010">
    <property type="protein sequence ID" value="KGX86938.1"/>
    <property type="molecule type" value="Genomic_DNA"/>
</dbReference>
<evidence type="ECO:0000313" key="1">
    <source>
        <dbReference type="EMBL" id="KGX86938.1"/>
    </source>
</evidence>
<dbReference type="Proteomes" id="UP000030401">
    <property type="component" value="Unassembled WGS sequence"/>
</dbReference>
<evidence type="ECO:0000313" key="2">
    <source>
        <dbReference type="Proteomes" id="UP000030401"/>
    </source>
</evidence>